<dbReference type="Proteomes" id="UP001385951">
    <property type="component" value="Unassembled WGS sequence"/>
</dbReference>
<keyword evidence="2" id="KW-1185">Reference proteome</keyword>
<gene>
    <name evidence="1" type="ORF">QCA50_001975</name>
</gene>
<sequence length="66" mass="7449">MPPPHWCEESLQVSYDRSSRNGGAHHNTLYPSPLPCSFSAWHVNLYVHGDGEIFAGHCIYIMNHSP</sequence>
<organism evidence="1 2">
    <name type="scientific">Cerrena zonata</name>
    <dbReference type="NCBI Taxonomy" id="2478898"/>
    <lineage>
        <taxon>Eukaryota</taxon>
        <taxon>Fungi</taxon>
        <taxon>Dikarya</taxon>
        <taxon>Basidiomycota</taxon>
        <taxon>Agaricomycotina</taxon>
        <taxon>Agaricomycetes</taxon>
        <taxon>Polyporales</taxon>
        <taxon>Cerrenaceae</taxon>
        <taxon>Cerrena</taxon>
    </lineage>
</organism>
<dbReference type="AlphaFoldDB" id="A0AAW0GS85"/>
<dbReference type="EMBL" id="JASBNA010000002">
    <property type="protein sequence ID" value="KAK7694787.1"/>
    <property type="molecule type" value="Genomic_DNA"/>
</dbReference>
<evidence type="ECO:0000313" key="2">
    <source>
        <dbReference type="Proteomes" id="UP001385951"/>
    </source>
</evidence>
<comment type="caution">
    <text evidence="1">The sequence shown here is derived from an EMBL/GenBank/DDBJ whole genome shotgun (WGS) entry which is preliminary data.</text>
</comment>
<proteinExistence type="predicted"/>
<protein>
    <submittedName>
        <fullName evidence="1">Uncharacterized protein</fullName>
    </submittedName>
</protein>
<accession>A0AAW0GS85</accession>
<name>A0AAW0GS85_9APHY</name>
<evidence type="ECO:0000313" key="1">
    <source>
        <dbReference type="EMBL" id="KAK7694787.1"/>
    </source>
</evidence>
<reference evidence="1 2" key="1">
    <citation type="submission" date="2022-09" db="EMBL/GenBank/DDBJ databases">
        <authorList>
            <person name="Palmer J.M."/>
        </authorList>
    </citation>
    <scope>NUCLEOTIDE SEQUENCE [LARGE SCALE GENOMIC DNA]</scope>
    <source>
        <strain evidence="1 2">DSM 7382</strain>
    </source>
</reference>